<dbReference type="InterPro" id="IPR041880">
    <property type="entry name" value="SAM_ANKS1_repeat1"/>
</dbReference>
<dbReference type="PRINTS" id="PR01415">
    <property type="entry name" value="ANKYRIN"/>
</dbReference>
<protein>
    <submittedName>
        <fullName evidence="12">Ankyrin repeat and sterile alpha motif domain containing 1A</fullName>
    </submittedName>
</protein>
<gene>
    <name evidence="12" type="primary">ANKS1A</name>
</gene>
<dbReference type="CDD" id="cd09500">
    <property type="entry name" value="SAM_AIDA1AB-like_repeat2"/>
    <property type="match status" value="1"/>
</dbReference>
<dbReference type="AlphaFoldDB" id="G3QY75"/>
<dbReference type="HOGENOM" id="CLU_010379_0_0_1"/>
<dbReference type="GO" id="GO:0042995">
    <property type="term" value="C:cell projection"/>
    <property type="evidence" value="ECO:0007669"/>
    <property type="project" value="UniProtKB-SubCell"/>
</dbReference>
<evidence type="ECO:0000259" key="11">
    <source>
        <dbReference type="PROSITE" id="PS50105"/>
    </source>
</evidence>
<dbReference type="SUPFAM" id="SSF50729">
    <property type="entry name" value="PH domain-like"/>
    <property type="match status" value="1"/>
</dbReference>
<keyword evidence="7" id="KW-0966">Cell projection</keyword>
<feature type="compositionally biased region" description="Polar residues" evidence="9">
    <location>
        <begin position="1128"/>
        <end position="1138"/>
    </location>
</feature>
<evidence type="ECO:0000256" key="2">
    <source>
        <dbReference type="ARBA" id="ARBA00004496"/>
    </source>
</evidence>
<dbReference type="InterPro" id="IPR011993">
    <property type="entry name" value="PH-like_dom_sf"/>
</dbReference>
<dbReference type="EMBL" id="CABD030044427">
    <property type="status" value="NOT_ANNOTATED_CDS"/>
    <property type="molecule type" value="Genomic_DNA"/>
</dbReference>
<dbReference type="GO" id="GO:0048013">
    <property type="term" value="P:ephrin receptor signaling pathway"/>
    <property type="evidence" value="ECO:0000318"/>
    <property type="project" value="GO_Central"/>
</dbReference>
<dbReference type="Pfam" id="PF00640">
    <property type="entry name" value="PID"/>
    <property type="match status" value="1"/>
</dbReference>
<feature type="repeat" description="ANK" evidence="8">
    <location>
        <begin position="256"/>
        <end position="288"/>
    </location>
</feature>
<dbReference type="EMBL" id="CABD030044433">
    <property type="status" value="NOT_ANNOTATED_CDS"/>
    <property type="molecule type" value="Genomic_DNA"/>
</dbReference>
<evidence type="ECO:0000256" key="7">
    <source>
        <dbReference type="ARBA" id="ARBA00023273"/>
    </source>
</evidence>
<feature type="region of interest" description="Disordered" evidence="9">
    <location>
        <begin position="479"/>
        <end position="508"/>
    </location>
</feature>
<dbReference type="Gene3D" id="1.10.150.50">
    <property type="entry name" value="Transcription Factor, Ets-1"/>
    <property type="match status" value="2"/>
</dbReference>
<dbReference type="PROSITE" id="PS50088">
    <property type="entry name" value="ANK_REPEAT"/>
    <property type="match status" value="6"/>
</dbReference>
<dbReference type="InterPro" id="IPR036770">
    <property type="entry name" value="Ankyrin_rpt-contain_sf"/>
</dbReference>
<dbReference type="InterPro" id="IPR002110">
    <property type="entry name" value="Ankyrin_rpt"/>
</dbReference>
<dbReference type="GO" id="GO:0046875">
    <property type="term" value="F:ephrin receptor binding"/>
    <property type="evidence" value="ECO:0000318"/>
    <property type="project" value="GO_Central"/>
</dbReference>
<feature type="compositionally biased region" description="Basic and acidic residues" evidence="9">
    <location>
        <begin position="391"/>
        <end position="402"/>
    </location>
</feature>
<dbReference type="eggNOG" id="KOG0507">
    <property type="taxonomic scope" value="Eukaryota"/>
</dbReference>
<dbReference type="SUPFAM" id="SSF47769">
    <property type="entry name" value="SAM/Pointed domain"/>
    <property type="match status" value="2"/>
</dbReference>
<dbReference type="SUPFAM" id="SSF48403">
    <property type="entry name" value="Ankyrin repeat"/>
    <property type="match status" value="1"/>
</dbReference>
<dbReference type="Pfam" id="PF00536">
    <property type="entry name" value="SAM_1"/>
    <property type="match status" value="2"/>
</dbReference>
<evidence type="ECO:0000256" key="6">
    <source>
        <dbReference type="ARBA" id="ARBA00023043"/>
    </source>
</evidence>
<dbReference type="EMBL" id="CABD030044434">
    <property type="status" value="NOT_ANNOTATED_CDS"/>
    <property type="molecule type" value="Genomic_DNA"/>
</dbReference>
<dbReference type="PROSITE" id="PS01179">
    <property type="entry name" value="PID"/>
    <property type="match status" value="1"/>
</dbReference>
<dbReference type="EMBL" id="CABD030044428">
    <property type="status" value="NOT_ANNOTATED_CDS"/>
    <property type="molecule type" value="Genomic_DNA"/>
</dbReference>
<dbReference type="InParanoid" id="G3QY75"/>
<dbReference type="CDD" id="cd09499">
    <property type="entry name" value="SAM_AIDA1AB-like_repeat1"/>
    <property type="match status" value="1"/>
</dbReference>
<feature type="compositionally biased region" description="Polar residues" evidence="9">
    <location>
        <begin position="643"/>
        <end position="660"/>
    </location>
</feature>
<dbReference type="EMBL" id="CABD030044426">
    <property type="status" value="NOT_ANNOTATED_CDS"/>
    <property type="molecule type" value="Genomic_DNA"/>
</dbReference>
<evidence type="ECO:0000256" key="4">
    <source>
        <dbReference type="ARBA" id="ARBA00022553"/>
    </source>
</evidence>
<dbReference type="EMBL" id="CABD030044430">
    <property type="status" value="NOT_ANNOTATED_CDS"/>
    <property type="molecule type" value="Genomic_DNA"/>
</dbReference>
<name>G3QY75_GORGO</name>
<dbReference type="Ensembl" id="ENSGGOT00000008016.3">
    <property type="protein sequence ID" value="ENSGGOP00000007805.3"/>
    <property type="gene ID" value="ENSGGOG00000007973.3"/>
</dbReference>
<evidence type="ECO:0000256" key="1">
    <source>
        <dbReference type="ARBA" id="ARBA00004316"/>
    </source>
</evidence>
<dbReference type="Gene3D" id="1.25.40.20">
    <property type="entry name" value="Ankyrin repeat-containing domain"/>
    <property type="match status" value="2"/>
</dbReference>
<dbReference type="PANTHER" id="PTHR24174">
    <property type="entry name" value="ANKYRIN REPEAT AND STERILE ALPHA MOTIF DOMAIN-CONTAINING PROTEIN 1"/>
    <property type="match status" value="1"/>
</dbReference>
<dbReference type="SMART" id="SM00462">
    <property type="entry name" value="PTB"/>
    <property type="match status" value="1"/>
</dbReference>
<dbReference type="InterPro" id="IPR013761">
    <property type="entry name" value="SAM/pointed_sf"/>
</dbReference>
<feature type="compositionally biased region" description="Polar residues" evidence="9">
    <location>
        <begin position="866"/>
        <end position="878"/>
    </location>
</feature>
<feature type="compositionally biased region" description="Basic and acidic residues" evidence="9">
    <location>
        <begin position="623"/>
        <end position="638"/>
    </location>
</feature>
<dbReference type="InterPro" id="IPR041882">
    <property type="entry name" value="SAM_ANKS1_repeat2"/>
</dbReference>
<dbReference type="FunFam" id="1.10.150.50:FF:000015">
    <property type="entry name" value="ankyrin repeat and sterile alpha motif domain-containing protein 1B"/>
    <property type="match status" value="1"/>
</dbReference>
<evidence type="ECO:0000256" key="3">
    <source>
        <dbReference type="ARBA" id="ARBA00022490"/>
    </source>
</evidence>
<organism evidence="12 13">
    <name type="scientific">Gorilla gorilla gorilla</name>
    <name type="common">Western lowland gorilla</name>
    <dbReference type="NCBI Taxonomy" id="9595"/>
    <lineage>
        <taxon>Eukaryota</taxon>
        <taxon>Metazoa</taxon>
        <taxon>Chordata</taxon>
        <taxon>Craniata</taxon>
        <taxon>Vertebrata</taxon>
        <taxon>Euteleostomi</taxon>
        <taxon>Mammalia</taxon>
        <taxon>Eutheria</taxon>
        <taxon>Euarchontoglires</taxon>
        <taxon>Primates</taxon>
        <taxon>Haplorrhini</taxon>
        <taxon>Catarrhini</taxon>
        <taxon>Hominidae</taxon>
        <taxon>Gorilla</taxon>
    </lineage>
</organism>
<accession>G3QY75</accession>
<dbReference type="EMBL" id="CABD030044431">
    <property type="status" value="NOT_ANNOTATED_CDS"/>
    <property type="molecule type" value="Genomic_DNA"/>
</dbReference>
<feature type="compositionally biased region" description="Basic and acidic residues" evidence="9">
    <location>
        <begin position="316"/>
        <end position="327"/>
    </location>
</feature>
<evidence type="ECO:0000256" key="9">
    <source>
        <dbReference type="SAM" id="MobiDB-lite"/>
    </source>
</evidence>
<dbReference type="STRING" id="9593.ENSGGOP00000007805"/>
<keyword evidence="13" id="KW-1185">Reference proteome</keyword>
<dbReference type="InterPro" id="IPR001660">
    <property type="entry name" value="SAM"/>
</dbReference>
<dbReference type="PANTHER" id="PTHR24174:SF4">
    <property type="entry name" value="ANKYRIN REPEAT AND SAM DOMAIN-CONTAINING PROTEIN 1A"/>
    <property type="match status" value="1"/>
</dbReference>
<evidence type="ECO:0000259" key="10">
    <source>
        <dbReference type="PROSITE" id="PS01179"/>
    </source>
</evidence>
<dbReference type="PROSITE" id="PS50105">
    <property type="entry name" value="SAM_DOMAIN"/>
    <property type="match status" value="2"/>
</dbReference>
<proteinExistence type="predicted"/>
<feature type="domain" description="SAM" evidence="11">
    <location>
        <begin position="780"/>
        <end position="839"/>
    </location>
</feature>
<feature type="repeat" description="ANK" evidence="8">
    <location>
        <begin position="191"/>
        <end position="223"/>
    </location>
</feature>
<dbReference type="InterPro" id="IPR006020">
    <property type="entry name" value="PTB/PI_dom"/>
</dbReference>
<feature type="repeat" description="ANK" evidence="8">
    <location>
        <begin position="122"/>
        <end position="154"/>
    </location>
</feature>
<keyword evidence="4" id="KW-0597">Phosphoprotein</keyword>
<dbReference type="Proteomes" id="UP000001519">
    <property type="component" value="Chromosome 6"/>
</dbReference>
<feature type="repeat" description="ANK" evidence="8">
    <location>
        <begin position="224"/>
        <end position="256"/>
    </location>
</feature>
<dbReference type="OMA" id="VIYRQHA"/>
<feature type="region of interest" description="Disordered" evidence="9">
    <location>
        <begin position="316"/>
        <end position="348"/>
    </location>
</feature>
<dbReference type="GeneTree" id="ENSGT00940000155806"/>
<dbReference type="FunCoup" id="G3QY75">
    <property type="interactions" value="1958"/>
</dbReference>
<feature type="compositionally biased region" description="Polar residues" evidence="9">
    <location>
        <begin position="338"/>
        <end position="347"/>
    </location>
</feature>
<feature type="region of interest" description="Disordered" evidence="9">
    <location>
        <begin position="581"/>
        <end position="660"/>
    </location>
</feature>
<dbReference type="InterPro" id="IPR033635">
    <property type="entry name" value="ANKS1/Caskin"/>
</dbReference>
<sequence>MVFLSQIRHSNYRFFFLINKTSLQRKGKIVSCILRHVSWCFFDLYPCSLARLDYLICVEVSLKPSVTSTGVSGQYLMWRGPNVNCVDSTGYTPLHHAALNGHKDVVEVLLRNDALTNVADSKGCYPLHLAAWKGDAQIVRLLIHQGPSHTRVNEQNNDNETALHCAAQYGHTEVVKVLLEELTDPTMRNNKFETPLDLAALYGRLEVVKMLLNAHPNLLSCNTKKHTPLHLAARNGHKAVVQVLLDAGMDSNYQTEMGSALHEAALFGKTDVVQILLAAGIDVNIKDNHGLTALDTVRELPSQKSQQIAALIEDHMTGKRSTKEVDKTPQPQPPLISSMDSISQKSQGDVEKAVTELIIDFDANAEEEGPYEALYNAISCHSLDSMASGRSSDRDSTNKEAEAAGVKPAGVRPRERPPPPAKPPPDEEEEDRIDKKYFPLTASEVLSMRPRIHGSAAREEDEHPYELLLTAETKKVVLVDGKTKDHRRSSSSRSQDSAEGQDGQVPEQFSGLLHGSSPVCEVGQDPFQLLCTAGQSHPDGSPQQGACHKASMQLEETGVHAPGASQPSALDQSKRVGYLAGLPTTNSRSHPETLTHTASPHPGGAEEGDRSGARSRAPPTSKPKAELKLSRSLSKSDSDLLTCSPTEDATMGSRSESLSNCSIGKKRLEKSPSFASEWDEIEKIMSSIGEGIDFSQERQKISGSRTLEQSVGEWLESIGLQQYESKLLLNGFDDVRFLGSNVMEEQDLRDIGISDPQHRRKLLQAARSLPKVKALGYDGNSPPSVPSWLDSLGLQDYVHSFLSSGYSSIDTVKNLWELELVNVLKVQLLGHRKRIIASLADRPYEEPPQKPPRFSQLRCQDLLSQTSSPLSQNDSCTGRSADLLLPPGDTGRRRHDSLHDSAAPSRAERFRIQEEHREAKLTLRPPSLAAPYAPVQSWQHQPEKLIFESCGYEANVSSLTGLRGTDRKSTEHMKKIPTIILSITYKGVKFIDASNKNVIAEHEIRNISCAAQDPEDLCTFAYITKDLQTSHHYCHVFSTVDVNLTYEIILTLGQAFEVAYQLALQAQKSRATGASAAEMIETKSSKPVPKPRVGVRKSTLEPPDMDQDAQSHASVSWVVDPKPDSKRSLSTKYETTIF</sequence>
<dbReference type="Bgee" id="ENSGGOG00000007973">
    <property type="expression patterns" value="Expressed in cerebellum and 5 other cell types or tissues"/>
</dbReference>
<keyword evidence="6 8" id="KW-0040">ANK repeat</keyword>
<feature type="repeat" description="ANK" evidence="8">
    <location>
        <begin position="89"/>
        <end position="121"/>
    </location>
</feature>
<dbReference type="SMART" id="SM00454">
    <property type="entry name" value="SAM"/>
    <property type="match status" value="2"/>
</dbReference>
<evidence type="ECO:0000313" key="13">
    <source>
        <dbReference type="Proteomes" id="UP000001519"/>
    </source>
</evidence>
<dbReference type="Gene3D" id="2.30.29.30">
    <property type="entry name" value="Pleckstrin-homology domain (PH domain)/Phosphotyrosine-binding domain (PTB)"/>
    <property type="match status" value="1"/>
</dbReference>
<feature type="region of interest" description="Disordered" evidence="9">
    <location>
        <begin position="385"/>
        <end position="440"/>
    </location>
</feature>
<keyword evidence="5" id="KW-0677">Repeat</keyword>
<comment type="subcellular location">
    <subcellularLocation>
        <location evidence="1">Cell projection</location>
    </subcellularLocation>
    <subcellularLocation>
        <location evidence="2">Cytoplasm</location>
    </subcellularLocation>
</comment>
<feature type="region of interest" description="Disordered" evidence="9">
    <location>
        <begin position="866"/>
        <end position="907"/>
    </location>
</feature>
<dbReference type="GO" id="GO:0005654">
    <property type="term" value="C:nucleoplasm"/>
    <property type="evidence" value="ECO:0007669"/>
    <property type="project" value="Ensembl"/>
</dbReference>
<evidence type="ECO:0000256" key="8">
    <source>
        <dbReference type="PROSITE-ProRule" id="PRU00023"/>
    </source>
</evidence>
<dbReference type="PROSITE" id="PS50297">
    <property type="entry name" value="ANK_REP_REGION"/>
    <property type="match status" value="5"/>
</dbReference>
<feature type="region of interest" description="Disordered" evidence="9">
    <location>
        <begin position="1077"/>
        <end position="1138"/>
    </location>
</feature>
<dbReference type="EMBL" id="CABD030044429">
    <property type="status" value="NOT_ANNOTATED_CDS"/>
    <property type="molecule type" value="Genomic_DNA"/>
</dbReference>
<reference evidence="12" key="3">
    <citation type="submission" date="2025-08" db="UniProtKB">
        <authorList>
            <consortium name="Ensembl"/>
        </authorList>
    </citation>
    <scope>IDENTIFICATION</scope>
</reference>
<dbReference type="EMBL" id="CABD030044432">
    <property type="status" value="NOT_ANNOTATED_CDS"/>
    <property type="molecule type" value="Genomic_DNA"/>
</dbReference>
<dbReference type="FunFam" id="1.25.40.20:FF:000304">
    <property type="entry name" value="Ankyrin repeat and sterile alpha motif domain containing 1A"/>
    <property type="match status" value="1"/>
</dbReference>
<reference evidence="12 13" key="2">
    <citation type="journal article" date="2012" name="Nature">
        <title>Insights into hominid evolution from the gorilla genome sequence.</title>
        <authorList>
            <person name="Scally A."/>
            <person name="Dutheil J.Y."/>
            <person name="Hillier L.W."/>
            <person name="Jordan G.E."/>
            <person name="Goodhead I."/>
            <person name="Herrero J."/>
            <person name="Hobolth A."/>
            <person name="Lappalainen T."/>
            <person name="Mailund T."/>
            <person name="Marques-Bonet T."/>
            <person name="McCarthy S."/>
            <person name="Montgomery S.H."/>
            <person name="Schwalie P.C."/>
            <person name="Tang Y.A."/>
            <person name="Ward M.C."/>
            <person name="Xue Y."/>
            <person name="Yngvadottir B."/>
            <person name="Alkan C."/>
            <person name="Andersen L.N."/>
            <person name="Ayub Q."/>
            <person name="Ball E.V."/>
            <person name="Beal K."/>
            <person name="Bradley B.J."/>
            <person name="Chen Y."/>
            <person name="Clee C.M."/>
            <person name="Fitzgerald S."/>
            <person name="Graves T.A."/>
            <person name="Gu Y."/>
            <person name="Heath P."/>
            <person name="Heger A."/>
            <person name="Karakoc E."/>
            <person name="Kolb-Kokocinski A."/>
            <person name="Laird G.K."/>
            <person name="Lunter G."/>
            <person name="Meader S."/>
            <person name="Mort M."/>
            <person name="Mullikin J.C."/>
            <person name="Munch K."/>
            <person name="O'Connor T.D."/>
            <person name="Phillips A.D."/>
            <person name="Prado-Martinez J."/>
            <person name="Rogers A.S."/>
            <person name="Sajjadian S."/>
            <person name="Schmidt D."/>
            <person name="Shaw K."/>
            <person name="Simpson J.T."/>
            <person name="Stenson P.D."/>
            <person name="Turner D.J."/>
            <person name="Vigilant L."/>
            <person name="Vilella A.J."/>
            <person name="Whitener W."/>
            <person name="Zhu B."/>
            <person name="Cooper D.N."/>
            <person name="de Jong P."/>
            <person name="Dermitzakis E.T."/>
            <person name="Eichler E.E."/>
            <person name="Flicek P."/>
            <person name="Goldman N."/>
            <person name="Mundy N.I."/>
            <person name="Ning Z."/>
            <person name="Odom D.T."/>
            <person name="Ponting C.P."/>
            <person name="Quail M.A."/>
            <person name="Ryder O.A."/>
            <person name="Searle S.M."/>
            <person name="Warren W.C."/>
            <person name="Wilson R.K."/>
            <person name="Schierup M.H."/>
            <person name="Rogers J."/>
            <person name="Tyler-Smith C."/>
            <person name="Durbin R."/>
        </authorList>
    </citation>
    <scope>NUCLEOTIDE SEQUENCE [LARGE SCALE GENOMIC DNA]</scope>
</reference>
<evidence type="ECO:0000256" key="5">
    <source>
        <dbReference type="ARBA" id="ARBA00022737"/>
    </source>
</evidence>
<dbReference type="CDD" id="cd01274">
    <property type="entry name" value="PTB_Anks"/>
    <property type="match status" value="1"/>
</dbReference>
<feature type="compositionally biased region" description="Polar residues" evidence="9">
    <location>
        <begin position="583"/>
        <end position="598"/>
    </location>
</feature>
<evidence type="ECO:0000313" key="12">
    <source>
        <dbReference type="Ensembl" id="ENSGGOP00000007805.3"/>
    </source>
</evidence>
<dbReference type="GO" id="GO:0005829">
    <property type="term" value="C:cytosol"/>
    <property type="evidence" value="ECO:0000318"/>
    <property type="project" value="GO_Central"/>
</dbReference>
<keyword evidence="3" id="KW-0963">Cytoplasm</keyword>
<reference evidence="13" key="1">
    <citation type="submission" date="2011-05" db="EMBL/GenBank/DDBJ databases">
        <title>Insights into the evolution of the great apes provided by the gorilla genome.</title>
        <authorList>
            <person name="Scally A."/>
        </authorList>
    </citation>
    <scope>NUCLEOTIDE SEQUENCE [LARGE SCALE GENOMIC DNA]</scope>
</reference>
<feature type="repeat" description="ANK" evidence="8">
    <location>
        <begin position="158"/>
        <end position="190"/>
    </location>
</feature>
<feature type="domain" description="PID" evidence="10">
    <location>
        <begin position="979"/>
        <end position="1066"/>
    </location>
</feature>
<feature type="domain" description="SAM" evidence="11">
    <location>
        <begin position="709"/>
        <end position="772"/>
    </location>
</feature>
<dbReference type="SMART" id="SM00248">
    <property type="entry name" value="ANK"/>
    <property type="match status" value="6"/>
</dbReference>
<dbReference type="Pfam" id="PF12796">
    <property type="entry name" value="Ank_2"/>
    <property type="match status" value="3"/>
</dbReference>
<reference evidence="12" key="4">
    <citation type="submission" date="2025-09" db="UniProtKB">
        <authorList>
            <consortium name="Ensembl"/>
        </authorList>
    </citation>
    <scope>IDENTIFICATION</scope>
</reference>